<protein>
    <submittedName>
        <fullName evidence="2">Uncharacterized protein</fullName>
    </submittedName>
</protein>
<reference evidence="2" key="1">
    <citation type="journal article" date="2014" name="Antimicrob. Agents Chemother.">
        <title>Emergence of Multidrug-Resistant Campylobacter Species Isolates with a Horizontally Acquired rRNA Methylase.</title>
        <authorList>
            <person name="Wang Y."/>
            <person name="Zhang M."/>
            <person name="Deng F."/>
            <person name="Shen Z."/>
            <person name="Wu C."/>
            <person name="Zhang J."/>
            <person name="Zhang Q."/>
            <person name="Shen J."/>
        </authorList>
    </citation>
    <scope>NUCLEOTIDE SEQUENCE</scope>
    <source>
        <strain evidence="2">SH-CCD11C073</strain>
    </source>
</reference>
<organism evidence="2">
    <name type="scientific">Campylobacter coli</name>
    <dbReference type="NCBI Taxonomy" id="195"/>
    <lineage>
        <taxon>Bacteria</taxon>
        <taxon>Pseudomonadati</taxon>
        <taxon>Campylobacterota</taxon>
        <taxon>Epsilonproteobacteria</taxon>
        <taxon>Campylobacterales</taxon>
        <taxon>Campylobacteraceae</taxon>
        <taxon>Campylobacter</taxon>
    </lineage>
</organism>
<evidence type="ECO:0000313" key="2">
    <source>
        <dbReference type="EMBL" id="AIF29630.1"/>
    </source>
</evidence>
<feature type="region of interest" description="Disordered" evidence="1">
    <location>
        <begin position="1"/>
        <end position="21"/>
    </location>
</feature>
<proteinExistence type="predicted"/>
<accession>A0A068NYL2</accession>
<evidence type="ECO:0000256" key="1">
    <source>
        <dbReference type="SAM" id="MobiDB-lite"/>
    </source>
</evidence>
<dbReference type="EMBL" id="KC876751">
    <property type="protein sequence ID" value="AIF29630.1"/>
    <property type="molecule type" value="Genomic_DNA"/>
</dbReference>
<dbReference type="AlphaFoldDB" id="A0A068NYL2"/>
<name>A0A068NYL2_CAMCO</name>
<sequence>MRDWPPCPPIQRGGGRRSRPGVNPFISALTVTRCPATFPGVWPQLRDTLSTSRSVGRGTGAFIYLPPFSENRPIFCSFPFAKIQPVFLPEQKSQTLKTQSR</sequence>